<feature type="transmembrane region" description="Helical" evidence="5">
    <location>
        <begin position="41"/>
        <end position="64"/>
    </location>
</feature>
<evidence type="ECO:0000256" key="4">
    <source>
        <dbReference type="ARBA" id="ARBA00023136"/>
    </source>
</evidence>
<dbReference type="PANTHER" id="PTHR13285:SF18">
    <property type="entry name" value="PROTEIN-CYSTEINE N-PALMITOYLTRANSFERASE RASP"/>
    <property type="match status" value="1"/>
</dbReference>
<evidence type="ECO:0000313" key="6">
    <source>
        <dbReference type="EMBL" id="CAB4877309.1"/>
    </source>
</evidence>
<keyword evidence="3 5" id="KW-1133">Transmembrane helix</keyword>
<keyword evidence="2 5" id="KW-0812">Transmembrane</keyword>
<evidence type="ECO:0000256" key="3">
    <source>
        <dbReference type="ARBA" id="ARBA00022989"/>
    </source>
</evidence>
<dbReference type="EMBL" id="CAFBLO010000137">
    <property type="protein sequence ID" value="CAB4877309.1"/>
    <property type="molecule type" value="Genomic_DNA"/>
</dbReference>
<dbReference type="InterPro" id="IPR004299">
    <property type="entry name" value="MBOAT_fam"/>
</dbReference>
<organism evidence="6">
    <name type="scientific">freshwater metagenome</name>
    <dbReference type="NCBI Taxonomy" id="449393"/>
    <lineage>
        <taxon>unclassified sequences</taxon>
        <taxon>metagenomes</taxon>
        <taxon>ecological metagenomes</taxon>
    </lineage>
</organism>
<gene>
    <name evidence="6" type="ORF">UFOPK3364_01088</name>
</gene>
<feature type="transmembrane region" description="Helical" evidence="5">
    <location>
        <begin position="108"/>
        <end position="124"/>
    </location>
</feature>
<feature type="transmembrane region" description="Helical" evidence="5">
    <location>
        <begin position="411"/>
        <end position="432"/>
    </location>
</feature>
<feature type="transmembrane region" description="Helical" evidence="5">
    <location>
        <begin position="202"/>
        <end position="230"/>
    </location>
</feature>
<feature type="transmembrane region" description="Helical" evidence="5">
    <location>
        <begin position="321"/>
        <end position="338"/>
    </location>
</feature>
<dbReference type="GO" id="GO:0016746">
    <property type="term" value="F:acyltransferase activity"/>
    <property type="evidence" value="ECO:0007669"/>
    <property type="project" value="TreeGrafter"/>
</dbReference>
<proteinExistence type="predicted"/>
<feature type="transmembrane region" description="Helical" evidence="5">
    <location>
        <begin position="274"/>
        <end position="291"/>
    </location>
</feature>
<dbReference type="Pfam" id="PF03062">
    <property type="entry name" value="MBOAT"/>
    <property type="match status" value="1"/>
</dbReference>
<name>A0A6J7E9M5_9ZZZZ</name>
<evidence type="ECO:0000256" key="1">
    <source>
        <dbReference type="ARBA" id="ARBA00004141"/>
    </source>
</evidence>
<feature type="transmembrane region" description="Helical" evidence="5">
    <location>
        <begin position="167"/>
        <end position="190"/>
    </location>
</feature>
<keyword evidence="4 5" id="KW-0472">Membrane</keyword>
<dbReference type="PANTHER" id="PTHR13285">
    <property type="entry name" value="ACYLTRANSFERASE"/>
    <property type="match status" value="1"/>
</dbReference>
<feature type="transmembrane region" description="Helical" evidence="5">
    <location>
        <begin position="373"/>
        <end position="390"/>
    </location>
</feature>
<feature type="transmembrane region" description="Helical" evidence="5">
    <location>
        <begin position="297"/>
        <end position="314"/>
    </location>
</feature>
<feature type="transmembrane region" description="Helical" evidence="5">
    <location>
        <begin position="12"/>
        <end position="35"/>
    </location>
</feature>
<dbReference type="GO" id="GO:0016020">
    <property type="term" value="C:membrane"/>
    <property type="evidence" value="ECO:0007669"/>
    <property type="project" value="UniProtKB-SubCell"/>
</dbReference>
<sequence length="435" mass="47822">MNKSLADRSVQRFGFATQFALVVFAGFAMAAVTAFSNRSTSMLWIDVVHVAMPALASALVIGLVRSGLLPPLAIRAFAYLIFFSVAALTATGFMSVMNGLAVSSPNPFLYGYSFYSASLAYLVLMEGRSASFTRTFDIANPLMLATGPLAISVASMRHWSLRGRLDYFFPFLISGVFFFIVLGLGLAPALAIKEQLNLVSGLVFGVVFELFIYVNFAGLSLIVYAVAGIIGMRVPLNFKQPFSAANILDFWKGWHLSLSALLKELFYKPVRTRWGTYAAVMVTYLASASWHGMTLNFAIWGFLHGAVFVVSIALLKRKHTFWAFIIFPPTVVIARMIFGTPSFDSLVAIVNHIPTLADAMVAVRTVLEWPTETLIALSLSVALVVVEFSFRKTRLLVGRNYKFLRVRVTQIVLMAAILMFTSGRIGDVIAAYGQR</sequence>
<feature type="transmembrane region" description="Helical" evidence="5">
    <location>
        <begin position="76"/>
        <end position="96"/>
    </location>
</feature>
<comment type="subcellular location">
    <subcellularLocation>
        <location evidence="1">Membrane</location>
        <topology evidence="1">Multi-pass membrane protein</topology>
    </subcellularLocation>
</comment>
<evidence type="ECO:0000256" key="2">
    <source>
        <dbReference type="ARBA" id="ARBA00022692"/>
    </source>
</evidence>
<evidence type="ECO:0000256" key="5">
    <source>
        <dbReference type="SAM" id="Phobius"/>
    </source>
</evidence>
<protein>
    <submittedName>
        <fullName evidence="6">Unannotated protein</fullName>
    </submittedName>
</protein>
<dbReference type="InterPro" id="IPR051085">
    <property type="entry name" value="MB_O-acyltransferase"/>
</dbReference>
<dbReference type="AlphaFoldDB" id="A0A6J7E9M5"/>
<reference evidence="6" key="1">
    <citation type="submission" date="2020-05" db="EMBL/GenBank/DDBJ databases">
        <authorList>
            <person name="Chiriac C."/>
            <person name="Salcher M."/>
            <person name="Ghai R."/>
            <person name="Kavagutti S V."/>
        </authorList>
    </citation>
    <scope>NUCLEOTIDE SEQUENCE</scope>
</reference>
<accession>A0A6J7E9M5</accession>